<comment type="similarity">
    <text evidence="1">Belongs to the HIBADH-related family.</text>
</comment>
<feature type="domain" description="6-phosphogluconate dehydrogenase NADP-binding" evidence="6">
    <location>
        <begin position="39"/>
        <end position="206"/>
    </location>
</feature>
<dbReference type="GO" id="GO:0050661">
    <property type="term" value="F:NADP binding"/>
    <property type="evidence" value="ECO:0007669"/>
    <property type="project" value="InterPro"/>
</dbReference>
<feature type="active site" evidence="4">
    <location>
        <position position="218"/>
    </location>
</feature>
<dbReference type="InterPro" id="IPR006115">
    <property type="entry name" value="6PGDH_NADP-bd"/>
</dbReference>
<keyword evidence="2" id="KW-0560">Oxidoreductase</keyword>
<dbReference type="Pfam" id="PF03446">
    <property type="entry name" value="NAD_binding_2"/>
    <property type="match status" value="1"/>
</dbReference>
<dbReference type="SUPFAM" id="SSF48179">
    <property type="entry name" value="6-phosphogluconate dehydrogenase C-terminal domain-like"/>
    <property type="match status" value="1"/>
</dbReference>
<dbReference type="Pfam" id="PF14833">
    <property type="entry name" value="NAD_binding_11"/>
    <property type="match status" value="1"/>
</dbReference>
<evidence type="ECO:0000256" key="1">
    <source>
        <dbReference type="ARBA" id="ARBA00009080"/>
    </source>
</evidence>
<dbReference type="GO" id="GO:0016054">
    <property type="term" value="P:organic acid catabolic process"/>
    <property type="evidence" value="ECO:0007669"/>
    <property type="project" value="UniProtKB-ARBA"/>
</dbReference>
<feature type="compositionally biased region" description="Basic and acidic residues" evidence="5">
    <location>
        <begin position="9"/>
        <end position="30"/>
    </location>
</feature>
<evidence type="ECO:0000259" key="6">
    <source>
        <dbReference type="Pfam" id="PF03446"/>
    </source>
</evidence>
<dbReference type="SUPFAM" id="SSF51735">
    <property type="entry name" value="NAD(P)-binding Rossmann-fold domains"/>
    <property type="match status" value="1"/>
</dbReference>
<proteinExistence type="inferred from homology"/>
<dbReference type="PANTHER" id="PTHR43060:SF15">
    <property type="entry name" value="3-HYDROXYISOBUTYRATE DEHYDROGENASE-LIKE 1, MITOCHONDRIAL-RELATED"/>
    <property type="match status" value="1"/>
</dbReference>
<dbReference type="Gene3D" id="1.10.1040.10">
    <property type="entry name" value="N-(1-d-carboxylethyl)-l-norvaline Dehydrogenase, domain 2"/>
    <property type="match status" value="1"/>
</dbReference>
<evidence type="ECO:0000259" key="7">
    <source>
        <dbReference type="Pfam" id="PF14833"/>
    </source>
</evidence>
<keyword evidence="9" id="KW-1185">Reference proteome</keyword>
<keyword evidence="3" id="KW-0520">NAD</keyword>
<organism evidence="8 9">
    <name type="scientific">Propionibacterium cyclohexanicum</name>
    <dbReference type="NCBI Taxonomy" id="64702"/>
    <lineage>
        <taxon>Bacteria</taxon>
        <taxon>Bacillati</taxon>
        <taxon>Actinomycetota</taxon>
        <taxon>Actinomycetes</taxon>
        <taxon>Propionibacteriales</taxon>
        <taxon>Propionibacteriaceae</taxon>
        <taxon>Propionibacterium</taxon>
    </lineage>
</organism>
<dbReference type="InterPro" id="IPR008927">
    <property type="entry name" value="6-PGluconate_DH-like_C_sf"/>
</dbReference>
<feature type="domain" description="3-hydroxyisobutyrate dehydrogenase-like NAD-binding" evidence="7">
    <location>
        <begin position="212"/>
        <end position="326"/>
    </location>
</feature>
<dbReference type="EMBL" id="FOGZ01000019">
    <property type="protein sequence ID" value="SER93124.1"/>
    <property type="molecule type" value="Genomic_DNA"/>
</dbReference>
<evidence type="ECO:0000256" key="3">
    <source>
        <dbReference type="ARBA" id="ARBA00023027"/>
    </source>
</evidence>
<accession>A0A1H9T849</accession>
<dbReference type="InterPro" id="IPR036291">
    <property type="entry name" value="NAD(P)-bd_dom_sf"/>
</dbReference>
<dbReference type="PROSITE" id="PS00895">
    <property type="entry name" value="3_HYDROXYISOBUT_DH"/>
    <property type="match status" value="1"/>
</dbReference>
<dbReference type="AlphaFoldDB" id="A0A1H9T849"/>
<dbReference type="InterPro" id="IPR015815">
    <property type="entry name" value="HIBADH-related"/>
</dbReference>
<evidence type="ECO:0000256" key="4">
    <source>
        <dbReference type="PIRSR" id="PIRSR000103-1"/>
    </source>
</evidence>
<dbReference type="OrthoDB" id="3185659at2"/>
<dbReference type="InterPro" id="IPR029154">
    <property type="entry name" value="HIBADH-like_NADP-bd"/>
</dbReference>
<dbReference type="PANTHER" id="PTHR43060">
    <property type="entry name" value="3-HYDROXYISOBUTYRATE DEHYDROGENASE-LIKE 1, MITOCHONDRIAL-RELATED"/>
    <property type="match status" value="1"/>
</dbReference>
<evidence type="ECO:0000256" key="5">
    <source>
        <dbReference type="SAM" id="MobiDB-lite"/>
    </source>
</evidence>
<evidence type="ECO:0000256" key="2">
    <source>
        <dbReference type="ARBA" id="ARBA00023002"/>
    </source>
</evidence>
<feature type="region of interest" description="Disordered" evidence="5">
    <location>
        <begin position="1"/>
        <end position="30"/>
    </location>
</feature>
<reference evidence="8 9" key="1">
    <citation type="submission" date="2016-10" db="EMBL/GenBank/DDBJ databases">
        <authorList>
            <person name="de Groot N.N."/>
        </authorList>
    </citation>
    <scope>NUCLEOTIDE SEQUENCE [LARGE SCALE GENOMIC DNA]</scope>
    <source>
        <strain evidence="8 9">DSM 16859</strain>
    </source>
</reference>
<evidence type="ECO:0000313" key="8">
    <source>
        <dbReference type="EMBL" id="SER93124.1"/>
    </source>
</evidence>
<name>A0A1H9T849_9ACTN</name>
<dbReference type="InterPro" id="IPR002204">
    <property type="entry name" value="3-OH-isobutyrate_DH-rel_CS"/>
</dbReference>
<dbReference type="STRING" id="64702.SAMN05443377_11948"/>
<evidence type="ECO:0000313" key="9">
    <source>
        <dbReference type="Proteomes" id="UP000198815"/>
    </source>
</evidence>
<dbReference type="GO" id="GO:0016491">
    <property type="term" value="F:oxidoreductase activity"/>
    <property type="evidence" value="ECO:0007669"/>
    <property type="project" value="UniProtKB-KW"/>
</dbReference>
<sequence>MTGQSRPRSPQETHSTQEQKSGESTHQECTTREQIADGQVGFIGLGAMGLPMARHLHLALSEGTPPRCLNVSARHRIDVAHTIGPGVRWHEDARSLAACCEVVVFMVPDLPQVREVLAGPHGLLAGFEDSGARATIVISSSVSPIGLRQLDAEVRESSAGRVRLVDAPVSGGVEGAAAGTLAVMVGGAAEDVGPVKPLLASFGRPVHLGPLGSGQVAKACNQMIVAATVEALGEAAVLAERCGLDLGALLDLLQDGYAGSRLLEISRDRLVHHDHRPSGPAKFMVKDLAFARQIDQDCATFTPLADRLGEIFSALVAAGFGEQNLTVVQSYLLGMDGARTPPGA</sequence>
<dbReference type="InterPro" id="IPR013328">
    <property type="entry name" value="6PGD_dom2"/>
</dbReference>
<protein>
    <submittedName>
        <fullName evidence="8">2-hydroxy-3-oxopropionate reductase</fullName>
    </submittedName>
</protein>
<dbReference type="Proteomes" id="UP000198815">
    <property type="component" value="Unassembled WGS sequence"/>
</dbReference>
<dbReference type="GO" id="GO:0051287">
    <property type="term" value="F:NAD binding"/>
    <property type="evidence" value="ECO:0007669"/>
    <property type="project" value="InterPro"/>
</dbReference>
<dbReference type="Gene3D" id="3.40.50.720">
    <property type="entry name" value="NAD(P)-binding Rossmann-like Domain"/>
    <property type="match status" value="1"/>
</dbReference>
<dbReference type="PIRSF" id="PIRSF000103">
    <property type="entry name" value="HIBADH"/>
    <property type="match status" value="1"/>
</dbReference>
<dbReference type="RefSeq" id="WP_091970397.1">
    <property type="nucleotide sequence ID" value="NZ_FOGZ01000019.1"/>
</dbReference>
<gene>
    <name evidence="8" type="ORF">SAMN05443377_11948</name>
</gene>